<organism evidence="1 2">
    <name type="scientific">Colwellia psychrerythraea</name>
    <name type="common">Vibrio psychroerythus</name>
    <dbReference type="NCBI Taxonomy" id="28229"/>
    <lineage>
        <taxon>Bacteria</taxon>
        <taxon>Pseudomonadati</taxon>
        <taxon>Pseudomonadota</taxon>
        <taxon>Gammaproteobacteria</taxon>
        <taxon>Alteromonadales</taxon>
        <taxon>Colwelliaceae</taxon>
        <taxon>Colwellia</taxon>
    </lineage>
</organism>
<dbReference type="EMBL" id="JQEC01000002">
    <property type="protein sequence ID" value="KGJ97305.1"/>
    <property type="molecule type" value="Genomic_DNA"/>
</dbReference>
<accession>A0A099L4C9</accession>
<dbReference type="AlphaFoldDB" id="A0A099L4C9"/>
<name>A0A099L4C9_COLPS</name>
<gene>
    <name evidence="1" type="ORF">GAB14E_0894</name>
</gene>
<dbReference type="PATRIC" id="fig|28229.3.peg.46"/>
<protein>
    <submittedName>
        <fullName evidence="1">Uncharacterized protein</fullName>
    </submittedName>
</protein>
<dbReference type="RefSeq" id="WP_033080224.1">
    <property type="nucleotide sequence ID" value="NZ_JQEC01000002.1"/>
</dbReference>
<sequence>MNWTQARIYIVFSMFLSLLCLSIVSVASDLPEILDYYPNCDYTVINTTKVRMKTDQPLSTDTTLNLLTKLRKKALAVDADALILIDKKTRREKNKAVTHGLASSAAANYIVSYQAELISQCKGNNSKNQKLAPYNNQGHKVIDTLNTTTTIETTYTFTPLIKEKLNHPIITNKELSLANGLYGVKIGTSYQSVVEKLGDPSVEFFMFKGEVVIGYGRSHWLHFRSGRLVNIQSDISILSPTLLNKIPLRDFFDDSPWLIANQIMHRSLLSEVTSVLAGDIQLSSKKEVVMSDQNNSLILYFSASKNHDSGDTSYILDGFSLQDNSYIKSSYQIDNRKKAQLDTLGLAFSSLVQDQEVKLASLSGRLGEPLGRITLSVNAYIDIYNSNMLVEAKRSRLVSLQLLEELFNKEGDYATELPWKLGDFIQGKSKEQLRSYFPVGSFELDDTVQVEAEKFQLTLLFDDSSKEGLLYEAEVLIY</sequence>
<evidence type="ECO:0000313" key="1">
    <source>
        <dbReference type="EMBL" id="KGJ97305.1"/>
    </source>
</evidence>
<proteinExistence type="predicted"/>
<evidence type="ECO:0000313" key="2">
    <source>
        <dbReference type="Proteomes" id="UP000029868"/>
    </source>
</evidence>
<dbReference type="OrthoDB" id="6249819at2"/>
<dbReference type="Proteomes" id="UP000029868">
    <property type="component" value="Unassembled WGS sequence"/>
</dbReference>
<reference evidence="1 2" key="1">
    <citation type="submission" date="2014-08" db="EMBL/GenBank/DDBJ databases">
        <title>Genomic and Phenotypic Diversity of Colwellia psychrerythraea strains from Disparate Marine Basins.</title>
        <authorList>
            <person name="Techtmann S.M."/>
            <person name="Stelling S.C."/>
            <person name="Utturkar S.M."/>
            <person name="Alshibli N."/>
            <person name="Harris A."/>
            <person name="Brown S.D."/>
            <person name="Hazen T.C."/>
        </authorList>
    </citation>
    <scope>NUCLEOTIDE SEQUENCE [LARGE SCALE GENOMIC DNA]</scope>
    <source>
        <strain evidence="1 2">GAB14E</strain>
    </source>
</reference>
<comment type="caution">
    <text evidence="1">The sequence shown here is derived from an EMBL/GenBank/DDBJ whole genome shotgun (WGS) entry which is preliminary data.</text>
</comment>